<feature type="domain" description="HTH cro/C1-type" evidence="2">
    <location>
        <begin position="14"/>
        <end position="76"/>
    </location>
</feature>
<reference evidence="3 4" key="1">
    <citation type="submission" date="2020-04" db="EMBL/GenBank/DDBJ databases">
        <title>MicrobeNet Type strains.</title>
        <authorList>
            <person name="Nicholson A.C."/>
        </authorList>
    </citation>
    <scope>NUCLEOTIDE SEQUENCE [LARGE SCALE GENOMIC DNA]</scope>
    <source>
        <strain evidence="3 4">DSM 44445</strain>
    </source>
</reference>
<dbReference type="AlphaFoldDB" id="A0A7X6RJF5"/>
<dbReference type="PROSITE" id="PS50943">
    <property type="entry name" value="HTH_CROC1"/>
    <property type="match status" value="1"/>
</dbReference>
<evidence type="ECO:0000256" key="1">
    <source>
        <dbReference type="SAM" id="MobiDB-lite"/>
    </source>
</evidence>
<dbReference type="CDD" id="cd00093">
    <property type="entry name" value="HTH_XRE"/>
    <property type="match status" value="1"/>
</dbReference>
<dbReference type="InterPro" id="IPR001387">
    <property type="entry name" value="Cro/C1-type_HTH"/>
</dbReference>
<proteinExistence type="predicted"/>
<sequence length="203" mass="21430">MKASAAEVANPRMLVLARESRSLTQGQLAELMQKLADSAGRVSQGYVSRAEAGRLGVTGDRLELYAHALGYPVSLLCLTAQEVGAGAGLVHHRKKQAAAAGDLKRIHAMLNLTRIQLKGLTAGVPGRHRSGIPRIEVDNVTTPADAARAVRKALGVQNIPKVMRHTSPSSQSGRSATKLTLPQGNPPLPGGRPWTPISPIARP</sequence>
<dbReference type="InterPro" id="IPR010982">
    <property type="entry name" value="Lambda_DNA-bd_dom_sf"/>
</dbReference>
<dbReference type="Pfam" id="PF01381">
    <property type="entry name" value="HTH_3"/>
    <property type="match status" value="1"/>
</dbReference>
<feature type="region of interest" description="Disordered" evidence="1">
    <location>
        <begin position="161"/>
        <end position="203"/>
    </location>
</feature>
<dbReference type="EMBL" id="JAAXPE010000020">
    <property type="protein sequence ID" value="NKY87623.1"/>
    <property type="molecule type" value="Genomic_DNA"/>
</dbReference>
<name>A0A7X6RJF5_9NOCA</name>
<gene>
    <name evidence="3" type="ORF">HGA07_18550</name>
</gene>
<comment type="caution">
    <text evidence="3">The sequence shown here is derived from an EMBL/GenBank/DDBJ whole genome shotgun (WGS) entry which is preliminary data.</text>
</comment>
<dbReference type="Gene3D" id="1.10.260.40">
    <property type="entry name" value="lambda repressor-like DNA-binding domains"/>
    <property type="match status" value="1"/>
</dbReference>
<dbReference type="RefSeq" id="WP_083893176.1">
    <property type="nucleotide sequence ID" value="NZ_CAWPHS010000013.1"/>
</dbReference>
<dbReference type="SUPFAM" id="SSF47413">
    <property type="entry name" value="lambda repressor-like DNA-binding domains"/>
    <property type="match status" value="1"/>
</dbReference>
<dbReference type="SMART" id="SM00530">
    <property type="entry name" value="HTH_XRE"/>
    <property type="match status" value="1"/>
</dbReference>
<dbReference type="Proteomes" id="UP000523447">
    <property type="component" value="Unassembled WGS sequence"/>
</dbReference>
<feature type="compositionally biased region" description="Polar residues" evidence="1">
    <location>
        <begin position="166"/>
        <end position="183"/>
    </location>
</feature>
<evidence type="ECO:0000313" key="3">
    <source>
        <dbReference type="EMBL" id="NKY87623.1"/>
    </source>
</evidence>
<organism evidence="3 4">
    <name type="scientific">Nocardia veterana</name>
    <dbReference type="NCBI Taxonomy" id="132249"/>
    <lineage>
        <taxon>Bacteria</taxon>
        <taxon>Bacillati</taxon>
        <taxon>Actinomycetota</taxon>
        <taxon>Actinomycetes</taxon>
        <taxon>Mycobacteriales</taxon>
        <taxon>Nocardiaceae</taxon>
        <taxon>Nocardia</taxon>
    </lineage>
</organism>
<evidence type="ECO:0000313" key="4">
    <source>
        <dbReference type="Proteomes" id="UP000523447"/>
    </source>
</evidence>
<evidence type="ECO:0000259" key="2">
    <source>
        <dbReference type="PROSITE" id="PS50943"/>
    </source>
</evidence>
<dbReference type="GO" id="GO:0003677">
    <property type="term" value="F:DNA binding"/>
    <property type="evidence" value="ECO:0007669"/>
    <property type="project" value="InterPro"/>
</dbReference>
<protein>
    <submittedName>
        <fullName evidence="3">Helix-turn-helix transcriptional regulator</fullName>
    </submittedName>
</protein>
<keyword evidence="4" id="KW-1185">Reference proteome</keyword>
<accession>A0A7X6RJF5</accession>